<dbReference type="EMBL" id="HBUF01365585">
    <property type="protein sequence ID" value="CAG6723388.1"/>
    <property type="molecule type" value="Transcribed_RNA"/>
</dbReference>
<dbReference type="AlphaFoldDB" id="A0A8D8VH75"/>
<dbReference type="EMBL" id="HBUF01365587">
    <property type="protein sequence ID" value="CAG6723389.1"/>
    <property type="molecule type" value="Transcribed_RNA"/>
</dbReference>
<name>A0A8D8VH75_9HEMI</name>
<evidence type="ECO:0000313" key="1">
    <source>
        <dbReference type="EMBL" id="CAG6723389.1"/>
    </source>
</evidence>
<accession>A0A8D8VH75</accession>
<organism evidence="1">
    <name type="scientific">Cacopsylla melanoneura</name>
    <dbReference type="NCBI Taxonomy" id="428564"/>
    <lineage>
        <taxon>Eukaryota</taxon>
        <taxon>Metazoa</taxon>
        <taxon>Ecdysozoa</taxon>
        <taxon>Arthropoda</taxon>
        <taxon>Hexapoda</taxon>
        <taxon>Insecta</taxon>
        <taxon>Pterygota</taxon>
        <taxon>Neoptera</taxon>
        <taxon>Paraneoptera</taxon>
        <taxon>Hemiptera</taxon>
        <taxon>Sternorrhyncha</taxon>
        <taxon>Psylloidea</taxon>
        <taxon>Psyllidae</taxon>
        <taxon>Psyllinae</taxon>
        <taxon>Cacopsylla</taxon>
    </lineage>
</organism>
<reference evidence="1" key="1">
    <citation type="submission" date="2021-05" db="EMBL/GenBank/DDBJ databases">
        <authorList>
            <person name="Alioto T."/>
            <person name="Alioto T."/>
            <person name="Gomez Garrido J."/>
        </authorList>
    </citation>
    <scope>NUCLEOTIDE SEQUENCE</scope>
</reference>
<protein>
    <submittedName>
        <fullName evidence="1">Uncharacterized protein</fullName>
    </submittedName>
</protein>
<proteinExistence type="predicted"/>
<sequence length="104" mass="12374">MMARGHPRAPFLASINLHTEGRIHFTLSPLRISMVPARHKIISQNHYLWFTFSSWVFELIAMNKEKYETHVFYFSLQHPSFIEKSIRKISMTSLKRPHLMSQME</sequence>